<sequence>MSVYCRVIKLTRLVAKIFANMFWAGGQAERGAGRERFRDLHKFL</sequence>
<evidence type="ECO:0000313" key="1">
    <source>
        <dbReference type="EMBL" id="AQT68038.1"/>
    </source>
</evidence>
<dbReference type="Proteomes" id="UP000189674">
    <property type="component" value="Chromosome"/>
</dbReference>
<organism evidence="1 2">
    <name type="scientific">Anaerohalosphaera lusitana</name>
    <dbReference type="NCBI Taxonomy" id="1936003"/>
    <lineage>
        <taxon>Bacteria</taxon>
        <taxon>Pseudomonadati</taxon>
        <taxon>Planctomycetota</taxon>
        <taxon>Phycisphaerae</taxon>
        <taxon>Sedimentisphaerales</taxon>
        <taxon>Anaerohalosphaeraceae</taxon>
        <taxon>Anaerohalosphaera</taxon>
    </lineage>
</organism>
<name>A0A1U9NJW7_9BACT</name>
<evidence type="ECO:0000313" key="2">
    <source>
        <dbReference type="Proteomes" id="UP000189674"/>
    </source>
</evidence>
<proteinExistence type="predicted"/>
<protein>
    <submittedName>
        <fullName evidence="1">Uncharacterized protein</fullName>
    </submittedName>
</protein>
<keyword evidence="2" id="KW-1185">Reference proteome</keyword>
<accession>A0A1U9NJW7</accession>
<dbReference type="EMBL" id="CP019791">
    <property type="protein sequence ID" value="AQT68038.1"/>
    <property type="molecule type" value="Genomic_DNA"/>
</dbReference>
<gene>
    <name evidence="1" type="ORF">STSP2_01192</name>
</gene>
<reference evidence="2" key="1">
    <citation type="submission" date="2017-02" db="EMBL/GenBank/DDBJ databases">
        <title>Comparative genomics and description of representatives of a novel lineage of planctomycetes thriving in anoxic sediments.</title>
        <authorList>
            <person name="Spring S."/>
            <person name="Bunk B."/>
            <person name="Sproer C."/>
        </authorList>
    </citation>
    <scope>NUCLEOTIDE SEQUENCE [LARGE SCALE GENOMIC DNA]</scope>
    <source>
        <strain evidence="2">ST-NAGAB-D1</strain>
    </source>
</reference>
<dbReference type="KEGG" id="alus:STSP2_01192"/>
<dbReference type="AlphaFoldDB" id="A0A1U9NJW7"/>